<evidence type="ECO:0000313" key="2">
    <source>
        <dbReference type="RefSeq" id="XP_015901104.2"/>
    </source>
</evidence>
<dbReference type="InParanoid" id="A0A6P4AYK9"/>
<proteinExistence type="predicted"/>
<keyword evidence="1" id="KW-1185">Reference proteome</keyword>
<evidence type="ECO:0000313" key="1">
    <source>
        <dbReference type="Proteomes" id="UP001652623"/>
    </source>
</evidence>
<dbReference type="PANTHER" id="PTHR47603">
    <property type="entry name" value="PPR CONTAINING-LIKE PROTEIN"/>
    <property type="match status" value="1"/>
</dbReference>
<dbReference type="InterPro" id="IPR011990">
    <property type="entry name" value="TPR-like_helical_dom_sf"/>
</dbReference>
<sequence length="321" mass="37001">MWKSPTMYFLVGGLTQRGLSRIQNVSSGYSTIMHAQIFNQRAAASLEGQHSSQDNSLCQGKTDGGVRKHQISENISRKDKIDYLVRTLLDLKDSKDAVYGALDAWVAWEQNFPTASLKRAMLILEKEQQWHRIVQVIKWMLSKGQGTTMGTYGQLIRALDMDQRADEAHKFWEKKIGIDLHSVPWQLCRQMIAIYYRNNMLENLVKLFEGLEAFDRKPPEKSIVLRVANAYELLGKLNEKEKVLQKYKYLLTENESPKKSKRNLSKKKNKLDHLIFQEKSENLLLSIKNSCLASRQAWIFTRNNLIRHAADIFIQPGSSLS</sequence>
<gene>
    <name evidence="2" type="primary">LOC107434187</name>
</gene>
<accession>A0A6P4AYK9</accession>
<protein>
    <submittedName>
        <fullName evidence="2">Pentatricopeptide repeat-containing protein At4g18975, chloroplastic isoform X1</fullName>
    </submittedName>
</protein>
<dbReference type="PANTHER" id="PTHR47603:SF1">
    <property type="entry name" value="PPR CONTAINING-LIKE PROTEIN"/>
    <property type="match status" value="1"/>
</dbReference>
<dbReference type="Gene3D" id="1.25.40.10">
    <property type="entry name" value="Tetratricopeptide repeat domain"/>
    <property type="match status" value="1"/>
</dbReference>
<name>A0A6P4AYK9_ZIZJJ</name>
<dbReference type="AlphaFoldDB" id="A0A6P4AYK9"/>
<dbReference type="FunCoup" id="A0A6P4AYK9">
    <property type="interactions" value="1674"/>
</dbReference>
<dbReference type="GeneID" id="107434187"/>
<reference evidence="2" key="1">
    <citation type="submission" date="2025-08" db="UniProtKB">
        <authorList>
            <consortium name="RefSeq"/>
        </authorList>
    </citation>
    <scope>IDENTIFICATION</scope>
    <source>
        <tissue evidence="2">Seedling</tissue>
    </source>
</reference>
<organism evidence="1 2">
    <name type="scientific">Ziziphus jujuba</name>
    <name type="common">Chinese jujube</name>
    <name type="synonym">Ziziphus sativa</name>
    <dbReference type="NCBI Taxonomy" id="326968"/>
    <lineage>
        <taxon>Eukaryota</taxon>
        <taxon>Viridiplantae</taxon>
        <taxon>Streptophyta</taxon>
        <taxon>Embryophyta</taxon>
        <taxon>Tracheophyta</taxon>
        <taxon>Spermatophyta</taxon>
        <taxon>Magnoliopsida</taxon>
        <taxon>eudicotyledons</taxon>
        <taxon>Gunneridae</taxon>
        <taxon>Pentapetalae</taxon>
        <taxon>rosids</taxon>
        <taxon>fabids</taxon>
        <taxon>Rosales</taxon>
        <taxon>Rhamnaceae</taxon>
        <taxon>Paliureae</taxon>
        <taxon>Ziziphus</taxon>
    </lineage>
</organism>
<dbReference type="RefSeq" id="XP_015901104.2">
    <property type="nucleotide sequence ID" value="XM_016045618.4"/>
</dbReference>
<dbReference type="Proteomes" id="UP001652623">
    <property type="component" value="Chromosome 6"/>
</dbReference>
<dbReference type="KEGG" id="zju:107434187"/>